<feature type="transmembrane region" description="Helical" evidence="1">
    <location>
        <begin position="52"/>
        <end position="77"/>
    </location>
</feature>
<protein>
    <submittedName>
        <fullName evidence="3">Uncharacterized protein</fullName>
    </submittedName>
</protein>
<keyword evidence="1" id="KW-0472">Membrane</keyword>
<keyword evidence="1" id="KW-1133">Transmembrane helix</keyword>
<evidence type="ECO:0000313" key="3">
    <source>
        <dbReference type="WBParaSite" id="ACRNAN_scaffold11387.g8310.t1"/>
    </source>
</evidence>
<sequence length="87" mass="9858">MSVLKKRRSKRKIEYSFSKTFFLRSKFIPENPNSVQKLNYDDEDSDNGKPSIIAALLILMNSLVGIAGAIAIGIMMVDFLKMFGFYS</sequence>
<accession>A0A914CJB6</accession>
<reference evidence="3" key="1">
    <citation type="submission" date="2022-11" db="UniProtKB">
        <authorList>
            <consortium name="WormBaseParasite"/>
        </authorList>
    </citation>
    <scope>IDENTIFICATION</scope>
</reference>
<evidence type="ECO:0000256" key="1">
    <source>
        <dbReference type="SAM" id="Phobius"/>
    </source>
</evidence>
<proteinExistence type="predicted"/>
<dbReference type="WBParaSite" id="ACRNAN_scaffold11387.g8310.t1">
    <property type="protein sequence ID" value="ACRNAN_scaffold11387.g8310.t1"/>
    <property type="gene ID" value="ACRNAN_scaffold11387.g8310"/>
</dbReference>
<organism evidence="2 3">
    <name type="scientific">Acrobeloides nanus</name>
    <dbReference type="NCBI Taxonomy" id="290746"/>
    <lineage>
        <taxon>Eukaryota</taxon>
        <taxon>Metazoa</taxon>
        <taxon>Ecdysozoa</taxon>
        <taxon>Nematoda</taxon>
        <taxon>Chromadorea</taxon>
        <taxon>Rhabditida</taxon>
        <taxon>Tylenchina</taxon>
        <taxon>Cephalobomorpha</taxon>
        <taxon>Cephaloboidea</taxon>
        <taxon>Cephalobidae</taxon>
        <taxon>Acrobeloides</taxon>
    </lineage>
</organism>
<keyword evidence="2" id="KW-1185">Reference proteome</keyword>
<evidence type="ECO:0000313" key="2">
    <source>
        <dbReference type="Proteomes" id="UP000887540"/>
    </source>
</evidence>
<name>A0A914CJB6_9BILA</name>
<keyword evidence="1" id="KW-0812">Transmembrane</keyword>
<dbReference type="AlphaFoldDB" id="A0A914CJB6"/>
<dbReference type="Proteomes" id="UP000887540">
    <property type="component" value="Unplaced"/>
</dbReference>